<dbReference type="InterPro" id="IPR012338">
    <property type="entry name" value="Beta-lactam/transpept-like"/>
</dbReference>
<feature type="domain" description="Beta-lactamase-related" evidence="1">
    <location>
        <begin position="153"/>
        <end position="467"/>
    </location>
</feature>
<protein>
    <submittedName>
        <fullName evidence="2">Beta-lactamase</fullName>
    </submittedName>
</protein>
<dbReference type="RefSeq" id="WP_046375748.1">
    <property type="nucleotide sequence ID" value="NZ_CP010429.1"/>
</dbReference>
<dbReference type="Gene3D" id="3.40.710.10">
    <property type="entry name" value="DD-peptidase/beta-lactamase superfamily"/>
    <property type="match status" value="1"/>
</dbReference>
<dbReference type="SUPFAM" id="SSF56601">
    <property type="entry name" value="beta-lactamase/transpeptidase-like"/>
    <property type="match status" value="1"/>
</dbReference>
<dbReference type="EMBL" id="CP010429">
    <property type="protein sequence ID" value="AKD54151.1"/>
    <property type="molecule type" value="Genomic_DNA"/>
</dbReference>
<name>A0A0E3V622_9BACT</name>
<dbReference type="PROSITE" id="PS51257">
    <property type="entry name" value="PROKAR_LIPOPROTEIN"/>
    <property type="match status" value="1"/>
</dbReference>
<evidence type="ECO:0000313" key="3">
    <source>
        <dbReference type="Proteomes" id="UP000033054"/>
    </source>
</evidence>
<dbReference type="Pfam" id="PF00144">
    <property type="entry name" value="Beta-lactamase"/>
    <property type="match status" value="1"/>
</dbReference>
<gene>
    <name evidence="2" type="ORF">SD10_03745</name>
</gene>
<dbReference type="PANTHER" id="PTHR46825:SF9">
    <property type="entry name" value="BETA-LACTAMASE-RELATED DOMAIN-CONTAINING PROTEIN"/>
    <property type="match status" value="1"/>
</dbReference>
<accession>A0A0E3V622</accession>
<keyword evidence="3" id="KW-1185">Reference proteome</keyword>
<dbReference type="AlphaFoldDB" id="A0A0E3V622"/>
<proteinExistence type="predicted"/>
<sequence length="512" mass="55548">MNKSTLGKLCFFILAVLYGCKHNQEPTPPTDDVVSFGSVPTVITRANASALLSATLVAAPTGQALTAGFVWSKTNALPTLADSKTTRSLTISSLPFSLNDSLTGLENNATYFARAYLTTATGTAYSSAVTFLVQVKLTDAFAQTLTSLLQNRDIGYGFVIYEHDELKASGAGGLKSRSVDAEGQKPYTIDTKMHIASMSKTIAAMAFAQLAAQKGIRTTDKISPYLPPSWTKGPTIDQLTFYDLFNHRSGIIGLGNNCLNGAYSENIYSGLKQLIANGVQAANRGKYCYQNANIGLMRVLIPAMAGYVFTGDDAVDDQQTQQRYLAYVQSNVLAKADIQGAVPTYPVNDPTYCYTYPYIAGRKGWNPGNFYATLGAYGWYLTPREAGKLYATVLSSTSQAVLPTAYKDTLLLNNLGCFRAATSFGDIAYHDGWWYYDSSVPYIGLRTIWMKLPNNLTVALFVNNLNSQTGLFPTDNGVDIVPFVFRAYTSARQLSGGRLASATLTLEHSEPH</sequence>
<dbReference type="STRING" id="1379870.SD10_03745"/>
<reference evidence="2 3" key="1">
    <citation type="journal article" date="2014" name="Curr. Microbiol.">
        <title>Spirosoma radiotolerans sp. nov., a gamma-radiation-resistant bacterium isolated from gamma ray-irradiated soil.</title>
        <authorList>
            <person name="Lee J.J."/>
            <person name="Srinivasan S."/>
            <person name="Lim S."/>
            <person name="Joe M."/>
            <person name="Im S."/>
            <person name="Bae S.I."/>
            <person name="Park K.R."/>
            <person name="Han J.H."/>
            <person name="Park S.H."/>
            <person name="Joo B.M."/>
            <person name="Park S.J."/>
            <person name="Kim M.K."/>
        </authorList>
    </citation>
    <scope>NUCLEOTIDE SEQUENCE [LARGE SCALE GENOMIC DNA]</scope>
    <source>
        <strain evidence="2 3">DG5A</strain>
    </source>
</reference>
<dbReference type="InterPro" id="IPR050491">
    <property type="entry name" value="AmpC-like"/>
</dbReference>
<evidence type="ECO:0000259" key="1">
    <source>
        <dbReference type="Pfam" id="PF00144"/>
    </source>
</evidence>
<organism evidence="2 3">
    <name type="scientific">Spirosoma radiotolerans</name>
    <dbReference type="NCBI Taxonomy" id="1379870"/>
    <lineage>
        <taxon>Bacteria</taxon>
        <taxon>Pseudomonadati</taxon>
        <taxon>Bacteroidota</taxon>
        <taxon>Cytophagia</taxon>
        <taxon>Cytophagales</taxon>
        <taxon>Cytophagaceae</taxon>
        <taxon>Spirosoma</taxon>
    </lineage>
</organism>
<dbReference type="PATRIC" id="fig|1379870.5.peg.815"/>
<dbReference type="InterPro" id="IPR001466">
    <property type="entry name" value="Beta-lactam-related"/>
</dbReference>
<dbReference type="OrthoDB" id="912546at2"/>
<dbReference type="KEGG" id="srd:SD10_03745"/>
<dbReference type="Proteomes" id="UP000033054">
    <property type="component" value="Chromosome"/>
</dbReference>
<evidence type="ECO:0000313" key="2">
    <source>
        <dbReference type="EMBL" id="AKD54151.1"/>
    </source>
</evidence>
<dbReference type="HOGENOM" id="CLU_531982_0_0_10"/>
<dbReference type="PANTHER" id="PTHR46825">
    <property type="entry name" value="D-ALANYL-D-ALANINE-CARBOXYPEPTIDASE/ENDOPEPTIDASE AMPH"/>
    <property type="match status" value="1"/>
</dbReference>